<sequence length="823" mass="87869">MPSFAASGSSFPGEDPQAEGYGRGGDGPNAPRSHAVTGYDANGGWGAQSAGGDAATEEGFQLGRLLRRRWWVLLLGLASGLGGGYLYDLYQPPVYQSVAELTVSARRTALPGSEGGGGEPEELAGEALGNYLYRAQTGPLVARAVRERRLDELPAFKGAGSPVGRILKGLEGGQVPGTRVLQLTYSGGSPEETGAVLDAVVATFVEEVREEGQSGIREAIRLISEARDQVLRDLEAAEAAHREFERTSPLVRGPDGQPLNPHAADLLALDRARDELSLELSNLTAEVESIRSSMEVGGRRAALAQMASLKRESAGENPAIAELGFEEQHLDLILQLEEARETKGENHPDIKRLENRVAALRRIEADRAGLQAGPDGTEGPSSFLDLYVAARVERARVLQSQIDKLDERYAETREAAEDVRDAESRERELRDRRNRHADLYAALVADVDQLDLLKDADTVRVTPIVPPGPGRPARAPLIRALAAGGALGLAVAFGLSYLLEQSDRRFTGPAELRAEFGLPLLGHVPEIPPRTLKEGKRIREGVPDAGLSTVLRPKSQLAESYRAVRTGLLSAARNGVKVVQVTSPDRGDGKSTLTANVAVTLGRVGKRTVLVDVDLRRPRVRRMFGLPQVAADNPGVGTAEVIADPDKLDEALVESGQPGLWLLPCAARPDHPAELLSSEAYETFLDVLRQKFDFILLDSPPVLAVSDPAATARLADGVVVVTRLHPRTRRRLGECLDTLDQAGARVLGLVVNAVPAGGEYTREVQGGYYGGYGYGAMAGRDAYYSDEGTSAPAAPALIAATPADGDAATARRSTRTPDAARSR</sequence>
<evidence type="ECO:0000256" key="4">
    <source>
        <dbReference type="ARBA" id="ARBA00022741"/>
    </source>
</evidence>
<dbReference type="CDD" id="cd05387">
    <property type="entry name" value="BY-kinase"/>
    <property type="match status" value="1"/>
</dbReference>
<feature type="region of interest" description="Disordered" evidence="10">
    <location>
        <begin position="410"/>
        <end position="429"/>
    </location>
</feature>
<dbReference type="GO" id="GO:0005886">
    <property type="term" value="C:plasma membrane"/>
    <property type="evidence" value="ECO:0007669"/>
    <property type="project" value="TreeGrafter"/>
</dbReference>
<dbReference type="InterPro" id="IPR025669">
    <property type="entry name" value="AAA_dom"/>
</dbReference>
<proteinExistence type="inferred from homology"/>
<dbReference type="NCBIfam" id="TIGR01007">
    <property type="entry name" value="eps_fam"/>
    <property type="match status" value="1"/>
</dbReference>
<comment type="similarity">
    <text evidence="1">Belongs to the CpsD/CapB family.</text>
</comment>
<keyword evidence="7" id="KW-0829">Tyrosine-protein kinase</keyword>
<dbReference type="Gene3D" id="3.40.50.300">
    <property type="entry name" value="P-loop containing nucleotide triphosphate hydrolases"/>
    <property type="match status" value="1"/>
</dbReference>
<keyword evidence="13" id="KW-1185">Reference proteome</keyword>
<keyword evidence="3 12" id="KW-0808">Transferase</keyword>
<feature type="region of interest" description="Disordered" evidence="10">
    <location>
        <begin position="801"/>
        <end position="823"/>
    </location>
</feature>
<protein>
    <recommendedName>
        <fullName evidence="2">non-specific protein-tyrosine kinase</fullName>
        <ecNumber evidence="2">2.7.10.2</ecNumber>
    </recommendedName>
</protein>
<evidence type="ECO:0000256" key="7">
    <source>
        <dbReference type="ARBA" id="ARBA00023137"/>
    </source>
</evidence>
<dbReference type="RefSeq" id="WP_145361186.1">
    <property type="nucleotide sequence ID" value="NZ_CP036265.1"/>
</dbReference>
<dbReference type="EMBL" id="CP036265">
    <property type="protein sequence ID" value="QDT18228.1"/>
    <property type="molecule type" value="Genomic_DNA"/>
</dbReference>
<accession>A0A517PFU1</accession>
<dbReference type="GO" id="GO:0005524">
    <property type="term" value="F:ATP binding"/>
    <property type="evidence" value="ECO:0007669"/>
    <property type="project" value="UniProtKB-KW"/>
</dbReference>
<dbReference type="OrthoDB" id="9794577at2"/>
<feature type="region of interest" description="Disordered" evidence="10">
    <location>
        <begin position="1"/>
        <end position="41"/>
    </location>
</feature>
<evidence type="ECO:0000259" key="11">
    <source>
        <dbReference type="Pfam" id="PF13614"/>
    </source>
</evidence>
<keyword evidence="4" id="KW-0547">Nucleotide-binding</keyword>
<dbReference type="InterPro" id="IPR050445">
    <property type="entry name" value="Bact_polysacc_biosynth/exp"/>
</dbReference>
<dbReference type="SUPFAM" id="SSF52540">
    <property type="entry name" value="P-loop containing nucleoside triphosphate hydrolases"/>
    <property type="match status" value="1"/>
</dbReference>
<dbReference type="EC" id="2.7.10.2" evidence="2"/>
<feature type="compositionally biased region" description="Low complexity" evidence="10">
    <location>
        <begin position="801"/>
        <end position="810"/>
    </location>
</feature>
<feature type="coiled-coil region" evidence="9">
    <location>
        <begin position="227"/>
        <end position="293"/>
    </location>
</feature>
<evidence type="ECO:0000256" key="6">
    <source>
        <dbReference type="ARBA" id="ARBA00022840"/>
    </source>
</evidence>
<dbReference type="PANTHER" id="PTHR32309">
    <property type="entry name" value="TYROSINE-PROTEIN KINASE"/>
    <property type="match status" value="1"/>
</dbReference>
<evidence type="ECO:0000256" key="2">
    <source>
        <dbReference type="ARBA" id="ARBA00011903"/>
    </source>
</evidence>
<evidence type="ECO:0000256" key="10">
    <source>
        <dbReference type="SAM" id="MobiDB-lite"/>
    </source>
</evidence>
<name>A0A517PFU1_9PLAN</name>
<dbReference type="Pfam" id="PF13614">
    <property type="entry name" value="AAA_31"/>
    <property type="match status" value="1"/>
</dbReference>
<evidence type="ECO:0000256" key="3">
    <source>
        <dbReference type="ARBA" id="ARBA00022679"/>
    </source>
</evidence>
<dbReference type="InterPro" id="IPR027417">
    <property type="entry name" value="P-loop_NTPase"/>
</dbReference>
<organism evidence="12 13">
    <name type="scientific">Alienimonas californiensis</name>
    <dbReference type="NCBI Taxonomy" id="2527989"/>
    <lineage>
        <taxon>Bacteria</taxon>
        <taxon>Pseudomonadati</taxon>
        <taxon>Planctomycetota</taxon>
        <taxon>Planctomycetia</taxon>
        <taxon>Planctomycetales</taxon>
        <taxon>Planctomycetaceae</taxon>
        <taxon>Alienimonas</taxon>
    </lineage>
</organism>
<keyword evidence="5 12" id="KW-0418">Kinase</keyword>
<dbReference type="KEGG" id="acaf:CA12_43690"/>
<keyword evidence="9" id="KW-0175">Coiled coil</keyword>
<evidence type="ECO:0000313" key="13">
    <source>
        <dbReference type="Proteomes" id="UP000318741"/>
    </source>
</evidence>
<reference evidence="12 13" key="1">
    <citation type="submission" date="2019-02" db="EMBL/GenBank/DDBJ databases">
        <title>Deep-cultivation of Planctomycetes and their phenomic and genomic characterization uncovers novel biology.</title>
        <authorList>
            <person name="Wiegand S."/>
            <person name="Jogler M."/>
            <person name="Boedeker C."/>
            <person name="Pinto D."/>
            <person name="Vollmers J."/>
            <person name="Rivas-Marin E."/>
            <person name="Kohn T."/>
            <person name="Peeters S.H."/>
            <person name="Heuer A."/>
            <person name="Rast P."/>
            <person name="Oberbeckmann S."/>
            <person name="Bunk B."/>
            <person name="Jeske O."/>
            <person name="Meyerdierks A."/>
            <person name="Storesund J.E."/>
            <person name="Kallscheuer N."/>
            <person name="Luecker S."/>
            <person name="Lage O.M."/>
            <person name="Pohl T."/>
            <person name="Merkel B.J."/>
            <person name="Hornburger P."/>
            <person name="Mueller R.-W."/>
            <person name="Bruemmer F."/>
            <person name="Labrenz M."/>
            <person name="Spormann A.M."/>
            <person name="Op den Camp H."/>
            <person name="Overmann J."/>
            <person name="Amann R."/>
            <person name="Jetten M.S.M."/>
            <person name="Mascher T."/>
            <person name="Medema M.H."/>
            <person name="Devos D.P."/>
            <person name="Kaster A.-K."/>
            <person name="Ovreas L."/>
            <person name="Rohde M."/>
            <person name="Galperin M.Y."/>
            <person name="Jogler C."/>
        </authorList>
    </citation>
    <scope>NUCLEOTIDE SEQUENCE [LARGE SCALE GENOMIC DNA]</scope>
    <source>
        <strain evidence="12 13">CA12</strain>
    </source>
</reference>
<feature type="compositionally biased region" description="Polar residues" evidence="10">
    <location>
        <begin position="1"/>
        <end position="10"/>
    </location>
</feature>
<dbReference type="AlphaFoldDB" id="A0A517PFU1"/>
<evidence type="ECO:0000313" key="12">
    <source>
        <dbReference type="EMBL" id="QDT18228.1"/>
    </source>
</evidence>
<dbReference type="InterPro" id="IPR005702">
    <property type="entry name" value="Wzc-like_C"/>
</dbReference>
<feature type="domain" description="AAA" evidence="11">
    <location>
        <begin position="577"/>
        <end position="739"/>
    </location>
</feature>
<keyword evidence="6" id="KW-0067">ATP-binding</keyword>
<gene>
    <name evidence="12" type="primary">ptk</name>
    <name evidence="12" type="ORF">CA12_43690</name>
</gene>
<dbReference type="GO" id="GO:0004715">
    <property type="term" value="F:non-membrane spanning protein tyrosine kinase activity"/>
    <property type="evidence" value="ECO:0007669"/>
    <property type="project" value="UniProtKB-EC"/>
</dbReference>
<dbReference type="PANTHER" id="PTHR32309:SF13">
    <property type="entry name" value="FERRIC ENTEROBACTIN TRANSPORT PROTEIN FEPE"/>
    <property type="match status" value="1"/>
</dbReference>
<dbReference type="Proteomes" id="UP000318741">
    <property type="component" value="Chromosome"/>
</dbReference>
<evidence type="ECO:0000256" key="1">
    <source>
        <dbReference type="ARBA" id="ARBA00007316"/>
    </source>
</evidence>
<comment type="catalytic activity">
    <reaction evidence="8">
        <text>L-tyrosyl-[protein] + ATP = O-phospho-L-tyrosyl-[protein] + ADP + H(+)</text>
        <dbReference type="Rhea" id="RHEA:10596"/>
        <dbReference type="Rhea" id="RHEA-COMP:10136"/>
        <dbReference type="Rhea" id="RHEA-COMP:20101"/>
        <dbReference type="ChEBI" id="CHEBI:15378"/>
        <dbReference type="ChEBI" id="CHEBI:30616"/>
        <dbReference type="ChEBI" id="CHEBI:46858"/>
        <dbReference type="ChEBI" id="CHEBI:61978"/>
        <dbReference type="ChEBI" id="CHEBI:456216"/>
        <dbReference type="EC" id="2.7.10.2"/>
    </reaction>
</comment>
<evidence type="ECO:0000256" key="9">
    <source>
        <dbReference type="SAM" id="Coils"/>
    </source>
</evidence>
<evidence type="ECO:0000256" key="5">
    <source>
        <dbReference type="ARBA" id="ARBA00022777"/>
    </source>
</evidence>
<evidence type="ECO:0000256" key="8">
    <source>
        <dbReference type="ARBA" id="ARBA00051245"/>
    </source>
</evidence>